<keyword evidence="3" id="KW-1185">Reference proteome</keyword>
<reference evidence="2 3" key="1">
    <citation type="submission" date="2018-01" db="EMBL/GenBank/DDBJ databases">
        <title>Draft genome of the strawberry crown rot pathogen Phytophthora cactorum.</title>
        <authorList>
            <person name="Armitage A.D."/>
            <person name="Lysoe E."/>
            <person name="Nellist C.F."/>
            <person name="Harrison R.J."/>
            <person name="Brurberg M.B."/>
        </authorList>
    </citation>
    <scope>NUCLEOTIDE SEQUENCE [LARGE SCALE GENOMIC DNA]</scope>
    <source>
        <strain evidence="2 3">10300</strain>
    </source>
</reference>
<dbReference type="OrthoDB" id="10550341at2759"/>
<comment type="caution">
    <text evidence="2">The sequence shown here is derived from an EMBL/GenBank/DDBJ whole genome shotgun (WGS) entry which is preliminary data.</text>
</comment>
<evidence type="ECO:0000313" key="3">
    <source>
        <dbReference type="Proteomes" id="UP000251314"/>
    </source>
</evidence>
<evidence type="ECO:0000256" key="1">
    <source>
        <dbReference type="SAM" id="MobiDB-lite"/>
    </source>
</evidence>
<organism evidence="2 3">
    <name type="scientific">Phytophthora cactorum</name>
    <dbReference type="NCBI Taxonomy" id="29920"/>
    <lineage>
        <taxon>Eukaryota</taxon>
        <taxon>Sar</taxon>
        <taxon>Stramenopiles</taxon>
        <taxon>Oomycota</taxon>
        <taxon>Peronosporomycetes</taxon>
        <taxon>Peronosporales</taxon>
        <taxon>Peronosporaceae</taxon>
        <taxon>Phytophthora</taxon>
    </lineage>
</organism>
<dbReference type="Proteomes" id="UP000251314">
    <property type="component" value="Unassembled WGS sequence"/>
</dbReference>
<feature type="compositionally biased region" description="Low complexity" evidence="1">
    <location>
        <begin position="12"/>
        <end position="28"/>
    </location>
</feature>
<feature type="non-terminal residue" evidence="2">
    <location>
        <position position="75"/>
    </location>
</feature>
<dbReference type="VEuPathDB" id="FungiDB:PC110_g23009"/>
<gene>
    <name evidence="2" type="ORF">PC110_g23009</name>
</gene>
<feature type="compositionally biased region" description="Pro residues" evidence="1">
    <location>
        <begin position="1"/>
        <end position="11"/>
    </location>
</feature>
<name>A0A329R988_9STRA</name>
<dbReference type="STRING" id="29920.A0A329R988"/>
<feature type="region of interest" description="Disordered" evidence="1">
    <location>
        <begin position="1"/>
        <end position="75"/>
    </location>
</feature>
<protein>
    <submittedName>
        <fullName evidence="2">Uncharacterized protein</fullName>
    </submittedName>
</protein>
<evidence type="ECO:0000313" key="2">
    <source>
        <dbReference type="EMBL" id="RAW20549.1"/>
    </source>
</evidence>
<dbReference type="EMBL" id="MJFZ01002704">
    <property type="protein sequence ID" value="RAW20549.1"/>
    <property type="molecule type" value="Genomic_DNA"/>
</dbReference>
<accession>A0A329R988</accession>
<sequence>MNNPPYQPYGGPPQQNMQQQQTPQSQPPHAGAFRPFNPAQVNAPLSGSGGTAFARSASSGPPSTGSLNMPPPQQQ</sequence>
<proteinExistence type="predicted"/>
<feature type="compositionally biased region" description="Polar residues" evidence="1">
    <location>
        <begin position="56"/>
        <end position="67"/>
    </location>
</feature>
<dbReference type="AlphaFoldDB" id="A0A329R988"/>